<dbReference type="STRING" id="29563.SAMN02983006_01023"/>
<dbReference type="OrthoDB" id="9802805at2"/>
<evidence type="ECO:0000256" key="4">
    <source>
        <dbReference type="ARBA" id="ARBA00022801"/>
    </source>
</evidence>
<dbReference type="Proteomes" id="UP000199006">
    <property type="component" value="Unassembled WGS sequence"/>
</dbReference>
<dbReference type="GO" id="GO:0046872">
    <property type="term" value="F:metal ion binding"/>
    <property type="evidence" value="ECO:0007669"/>
    <property type="project" value="UniProtKB-KW"/>
</dbReference>
<dbReference type="InterPro" id="IPR045121">
    <property type="entry name" value="CoAse"/>
</dbReference>
<evidence type="ECO:0000256" key="1">
    <source>
        <dbReference type="ARBA" id="ARBA00001936"/>
    </source>
</evidence>
<keyword evidence="5" id="KW-0460">Magnesium</keyword>
<proteinExistence type="predicted"/>
<comment type="cofactor">
    <cofactor evidence="2">
        <name>Mg(2+)</name>
        <dbReference type="ChEBI" id="CHEBI:18420"/>
    </cofactor>
</comment>
<gene>
    <name evidence="8" type="ORF">SAMN02983006_01023</name>
</gene>
<evidence type="ECO:0000259" key="7">
    <source>
        <dbReference type="PROSITE" id="PS51462"/>
    </source>
</evidence>
<dbReference type="SUPFAM" id="SSF55811">
    <property type="entry name" value="Nudix"/>
    <property type="match status" value="1"/>
</dbReference>
<dbReference type="PANTHER" id="PTHR12992:SF11">
    <property type="entry name" value="MITOCHONDRIAL COENZYME A DIPHOSPHATASE NUDT8"/>
    <property type="match status" value="1"/>
</dbReference>
<comment type="cofactor">
    <cofactor evidence="1">
        <name>Mn(2+)</name>
        <dbReference type="ChEBI" id="CHEBI:29035"/>
    </cofactor>
</comment>
<keyword evidence="9" id="KW-1185">Reference proteome</keyword>
<feature type="domain" description="Nudix hydrolase" evidence="7">
    <location>
        <begin position="22"/>
        <end position="155"/>
    </location>
</feature>
<dbReference type="GO" id="GO:0010945">
    <property type="term" value="F:coenzyme A diphosphatase activity"/>
    <property type="evidence" value="ECO:0007669"/>
    <property type="project" value="InterPro"/>
</dbReference>
<evidence type="ECO:0000256" key="6">
    <source>
        <dbReference type="ARBA" id="ARBA00023211"/>
    </source>
</evidence>
<organism evidence="8 9">
    <name type="scientific">Halanaerobium salsuginis</name>
    <dbReference type="NCBI Taxonomy" id="29563"/>
    <lineage>
        <taxon>Bacteria</taxon>
        <taxon>Bacillati</taxon>
        <taxon>Bacillota</taxon>
        <taxon>Clostridia</taxon>
        <taxon>Halanaerobiales</taxon>
        <taxon>Halanaerobiaceae</taxon>
        <taxon>Halanaerobium</taxon>
    </lineage>
</organism>
<name>A0A1I4H9C2_9FIRM</name>
<evidence type="ECO:0000313" key="8">
    <source>
        <dbReference type="EMBL" id="SFL38902.1"/>
    </source>
</evidence>
<dbReference type="EMBL" id="FOTI01000010">
    <property type="protein sequence ID" value="SFL38902.1"/>
    <property type="molecule type" value="Genomic_DNA"/>
</dbReference>
<evidence type="ECO:0000313" key="9">
    <source>
        <dbReference type="Proteomes" id="UP000199006"/>
    </source>
</evidence>
<keyword evidence="3" id="KW-0479">Metal-binding</keyword>
<dbReference type="PANTHER" id="PTHR12992">
    <property type="entry name" value="NUDIX HYDROLASE"/>
    <property type="match status" value="1"/>
</dbReference>
<dbReference type="PROSITE" id="PS51462">
    <property type="entry name" value="NUDIX"/>
    <property type="match status" value="1"/>
</dbReference>
<keyword evidence="4" id="KW-0378">Hydrolase</keyword>
<evidence type="ECO:0000256" key="2">
    <source>
        <dbReference type="ARBA" id="ARBA00001946"/>
    </source>
</evidence>
<protein>
    <submittedName>
        <fullName evidence="8">NUDIX domain-containing protein</fullName>
    </submittedName>
</protein>
<evidence type="ECO:0000256" key="3">
    <source>
        <dbReference type="ARBA" id="ARBA00022723"/>
    </source>
</evidence>
<dbReference type="InterPro" id="IPR000086">
    <property type="entry name" value="NUDIX_hydrolase_dom"/>
</dbReference>
<dbReference type="Pfam" id="PF00293">
    <property type="entry name" value="NUDIX"/>
    <property type="match status" value="1"/>
</dbReference>
<accession>A0A1I4H9C2</accession>
<reference evidence="8 9" key="1">
    <citation type="submission" date="2016-10" db="EMBL/GenBank/DDBJ databases">
        <authorList>
            <person name="de Groot N.N."/>
        </authorList>
    </citation>
    <scope>NUCLEOTIDE SEQUENCE [LARGE SCALE GENOMIC DNA]</scope>
    <source>
        <strain evidence="8 9">ATCC 51327</strain>
    </source>
</reference>
<evidence type="ECO:0000256" key="5">
    <source>
        <dbReference type="ARBA" id="ARBA00022842"/>
    </source>
</evidence>
<keyword evidence="6" id="KW-0464">Manganese</keyword>
<dbReference type="RefSeq" id="WP_089860661.1">
    <property type="nucleotide sequence ID" value="NZ_FOTI01000010.1"/>
</dbReference>
<sequence length="206" mass="23763">MLNLDQIAVKIKNRIPGPIRLQRYFSVLIPLLELQGELHLVYEMRSANLATQPGQICFPGGGIEKGEEFSEAAIRECSEELLIPSTKIELLGESDYLLTPFNFTIYAFVGRLKLNSLTEIKANSYEVAEVFTVPLKYFLNNPAEKYTAVLKSEFDSDFPYHLLPQGKKYNSRRGDYQIYFYRYQDKIIWGITAELTKKFIDIIRSE</sequence>
<dbReference type="Gene3D" id="3.90.79.10">
    <property type="entry name" value="Nucleoside Triphosphate Pyrophosphohydrolase"/>
    <property type="match status" value="1"/>
</dbReference>
<dbReference type="InterPro" id="IPR015797">
    <property type="entry name" value="NUDIX_hydrolase-like_dom_sf"/>
</dbReference>
<dbReference type="AlphaFoldDB" id="A0A1I4H9C2"/>
<dbReference type="CDD" id="cd03426">
    <property type="entry name" value="NUDIX_CoAse_Nudt7"/>
    <property type="match status" value="1"/>
</dbReference>